<dbReference type="Proteomes" id="UP000637643">
    <property type="component" value="Unassembled WGS sequence"/>
</dbReference>
<gene>
    <name evidence="3" type="ORF">GCM10010912_39370</name>
</gene>
<keyword evidence="1" id="KW-0472">Membrane</keyword>
<evidence type="ECO:0000256" key="1">
    <source>
        <dbReference type="SAM" id="Phobius"/>
    </source>
</evidence>
<dbReference type="EMBL" id="BMKR01000017">
    <property type="protein sequence ID" value="GGF90327.1"/>
    <property type="molecule type" value="Genomic_DNA"/>
</dbReference>
<dbReference type="AlphaFoldDB" id="A0A917CKA9"/>
<name>A0A917CKA9_9BACL</name>
<evidence type="ECO:0000313" key="3">
    <source>
        <dbReference type="EMBL" id="GGF90327.1"/>
    </source>
</evidence>
<feature type="domain" description="Putative sensor" evidence="2">
    <location>
        <begin position="13"/>
        <end position="201"/>
    </location>
</feature>
<dbReference type="Pfam" id="PF13796">
    <property type="entry name" value="Sensor"/>
    <property type="match status" value="1"/>
</dbReference>
<evidence type="ECO:0000313" key="4">
    <source>
        <dbReference type="Proteomes" id="UP000637643"/>
    </source>
</evidence>
<keyword evidence="1" id="KW-0812">Transmembrane</keyword>
<keyword evidence="4" id="KW-1185">Reference proteome</keyword>
<accession>A0A917CKA9</accession>
<feature type="transmembrane region" description="Helical" evidence="1">
    <location>
        <begin position="113"/>
        <end position="140"/>
    </location>
</feature>
<evidence type="ECO:0000259" key="2">
    <source>
        <dbReference type="Pfam" id="PF13796"/>
    </source>
</evidence>
<proteinExistence type="predicted"/>
<comment type="caution">
    <text evidence="3">The sequence shown here is derived from an EMBL/GenBank/DDBJ whole genome shotgun (WGS) entry which is preliminary data.</text>
</comment>
<dbReference type="RefSeq" id="WP_189027877.1">
    <property type="nucleotide sequence ID" value="NZ_BMKR01000017.1"/>
</dbReference>
<reference evidence="3" key="2">
    <citation type="submission" date="2020-09" db="EMBL/GenBank/DDBJ databases">
        <authorList>
            <person name="Sun Q."/>
            <person name="Zhou Y."/>
        </authorList>
    </citation>
    <scope>NUCLEOTIDE SEQUENCE</scope>
    <source>
        <strain evidence="3">CGMCC 1.16134</strain>
    </source>
</reference>
<reference evidence="3" key="1">
    <citation type="journal article" date="2014" name="Int. J. Syst. Evol. Microbiol.">
        <title>Complete genome sequence of Corynebacterium casei LMG S-19264T (=DSM 44701T), isolated from a smear-ripened cheese.</title>
        <authorList>
            <consortium name="US DOE Joint Genome Institute (JGI-PGF)"/>
            <person name="Walter F."/>
            <person name="Albersmeier A."/>
            <person name="Kalinowski J."/>
            <person name="Ruckert C."/>
        </authorList>
    </citation>
    <scope>NUCLEOTIDE SEQUENCE</scope>
    <source>
        <strain evidence="3">CGMCC 1.16134</strain>
    </source>
</reference>
<feature type="transmembrane region" description="Helical" evidence="1">
    <location>
        <begin position="172"/>
        <end position="190"/>
    </location>
</feature>
<dbReference type="InterPro" id="IPR025828">
    <property type="entry name" value="Put_sensor_dom"/>
</dbReference>
<feature type="transmembrane region" description="Helical" evidence="1">
    <location>
        <begin position="20"/>
        <end position="49"/>
    </location>
</feature>
<protein>
    <recommendedName>
        <fullName evidence="2">Putative sensor domain-containing protein</fullName>
    </recommendedName>
</protein>
<keyword evidence="1" id="KW-1133">Transmembrane helix</keyword>
<sequence>MKKQSALQSWSMLMLALPKGILTFVIVVTGICVSLPLIIIWVGLPLLALTLAVSQRMMSNEEAQVEAWLGNGGEDQPHPDHSAALRWNGWSALISTLGQARTHRAIIYSLAQLPIGIACFTIAVVVPVTAFAVMLTPLAYRLSTELPLSFDLYSYDPVLSFLFTDLDASERAWAAGGIGLVLVLLVPKFLKVMGRLYSAWVQSIASHT</sequence>
<organism evidence="3 4">
    <name type="scientific">Paenibacillus albidus</name>
    <dbReference type="NCBI Taxonomy" id="2041023"/>
    <lineage>
        <taxon>Bacteria</taxon>
        <taxon>Bacillati</taxon>
        <taxon>Bacillota</taxon>
        <taxon>Bacilli</taxon>
        <taxon>Bacillales</taxon>
        <taxon>Paenibacillaceae</taxon>
        <taxon>Paenibacillus</taxon>
    </lineage>
</organism>